<feature type="chain" id="PRO_5046342490" description="Trehalose 6-phosphate phosphatase" evidence="9">
    <location>
        <begin position="17"/>
        <end position="400"/>
    </location>
</feature>
<keyword evidence="5 7" id="KW-0378">Hydrolase</keyword>
<dbReference type="Pfam" id="PF02358">
    <property type="entry name" value="Trehalose_PPase"/>
    <property type="match status" value="1"/>
</dbReference>
<comment type="similarity">
    <text evidence="4 7">Belongs to the trehalose phosphatase family.</text>
</comment>
<dbReference type="InterPro" id="IPR044651">
    <property type="entry name" value="OTSB-like"/>
</dbReference>
<dbReference type="EC" id="3.1.3.12" evidence="7"/>
<feature type="region of interest" description="Disordered" evidence="8">
    <location>
        <begin position="95"/>
        <end position="117"/>
    </location>
</feature>
<feature type="signal peptide" evidence="9">
    <location>
        <begin position="1"/>
        <end position="16"/>
    </location>
</feature>
<evidence type="ECO:0000256" key="8">
    <source>
        <dbReference type="SAM" id="MobiDB-lite"/>
    </source>
</evidence>
<dbReference type="Gene3D" id="3.30.70.1020">
    <property type="entry name" value="Trehalose-6-phosphate phosphatase related protein, domain 2"/>
    <property type="match status" value="1"/>
</dbReference>
<comment type="cofactor">
    <cofactor evidence="2 7">
        <name>a divalent metal cation</name>
        <dbReference type="ChEBI" id="CHEBI:60240"/>
    </cofactor>
</comment>
<evidence type="ECO:0000256" key="6">
    <source>
        <dbReference type="ARBA" id="ARBA00025274"/>
    </source>
</evidence>
<dbReference type="PANTHER" id="PTHR43768:SF39">
    <property type="entry name" value="TREHALOSE 6-PHOSPHATE PHOSPHATASE"/>
    <property type="match status" value="1"/>
</dbReference>
<evidence type="ECO:0000313" key="10">
    <source>
        <dbReference type="EMBL" id="KAH0938702.1"/>
    </source>
</evidence>
<dbReference type="PANTHER" id="PTHR43768">
    <property type="entry name" value="TREHALOSE 6-PHOSPHATE PHOSPHATASE"/>
    <property type="match status" value="1"/>
</dbReference>
<evidence type="ECO:0000256" key="5">
    <source>
        <dbReference type="ARBA" id="ARBA00022801"/>
    </source>
</evidence>
<dbReference type="NCBIfam" id="TIGR00685">
    <property type="entry name" value="T6PP"/>
    <property type="match status" value="1"/>
</dbReference>
<feature type="compositionally biased region" description="Basic and acidic residues" evidence="8">
    <location>
        <begin position="107"/>
        <end position="117"/>
    </location>
</feature>
<sequence>MNTVSLSLCLSPYLLSFSTLVRNMTNQNVIVSDRNPILGSKTITVSVSKSPLFSSPPTYFTFPRRKFLELLEAADKNNNNKNNLGAGKISSWVDSMRDSSPTRLRSSSRDSDSDNDEKTSWIVRFPSALNMFDKIMNAAKGKQIVMFLDYDGTLSPIVEDPDKAYITHEMREVVKDVALNFPTAIVTGRSIDKVRAFVKLNEIYYAGSHGMDIEGPTNENSYGESNQGVLFQPAREFVPMIEKVVKILEKKTKCIPGAMVENNKFCLSVHFRRVDEKIWAALAEQVKSVLVDYPKLKLTQGRKVLEIRPTIKWDKGQALNFLLRSLGFEHSENVVPVYIGDDRTDEDAFKVLREKGQGFGILVSKVPKETNASYSLQDPSQVNEFLKRLVDWKRKTVGEE</sequence>
<evidence type="ECO:0000256" key="3">
    <source>
        <dbReference type="ARBA" id="ARBA00005199"/>
    </source>
</evidence>
<dbReference type="NCBIfam" id="TIGR01484">
    <property type="entry name" value="HAD-SF-IIB"/>
    <property type="match status" value="1"/>
</dbReference>
<dbReference type="InterPro" id="IPR003337">
    <property type="entry name" value="Trehalose_PPase"/>
</dbReference>
<evidence type="ECO:0000256" key="7">
    <source>
        <dbReference type="RuleBase" id="RU361117"/>
    </source>
</evidence>
<comment type="catalytic activity">
    <reaction evidence="1 7">
        <text>alpha,alpha-trehalose 6-phosphate + H2O = alpha,alpha-trehalose + phosphate</text>
        <dbReference type="Rhea" id="RHEA:23420"/>
        <dbReference type="ChEBI" id="CHEBI:15377"/>
        <dbReference type="ChEBI" id="CHEBI:16551"/>
        <dbReference type="ChEBI" id="CHEBI:43474"/>
        <dbReference type="ChEBI" id="CHEBI:58429"/>
        <dbReference type="EC" id="3.1.3.12"/>
    </reaction>
</comment>
<reference evidence="10 11" key="1">
    <citation type="submission" date="2021-05" db="EMBL/GenBank/DDBJ databases">
        <title>Genome Assembly of Synthetic Allotetraploid Brassica napus Reveals Homoeologous Exchanges between Subgenomes.</title>
        <authorList>
            <person name="Davis J.T."/>
        </authorList>
    </citation>
    <scope>NUCLEOTIDE SEQUENCE [LARGE SCALE GENOMIC DNA]</scope>
    <source>
        <strain evidence="11">cv. Da-Ae</strain>
        <tissue evidence="10">Seedling</tissue>
    </source>
</reference>
<dbReference type="InterPro" id="IPR023214">
    <property type="entry name" value="HAD_sf"/>
</dbReference>
<comment type="function">
    <text evidence="6">Removes the phosphate from trehalose 6-phosphate to produce free trehalose. Trehalose accumulation in plant may improve abiotic stress tolerance.</text>
</comment>
<gene>
    <name evidence="10" type="ORF">HID58_006163</name>
</gene>
<organism evidence="10 11">
    <name type="scientific">Brassica napus</name>
    <name type="common">Rape</name>
    <dbReference type="NCBI Taxonomy" id="3708"/>
    <lineage>
        <taxon>Eukaryota</taxon>
        <taxon>Viridiplantae</taxon>
        <taxon>Streptophyta</taxon>
        <taxon>Embryophyta</taxon>
        <taxon>Tracheophyta</taxon>
        <taxon>Spermatophyta</taxon>
        <taxon>Magnoliopsida</taxon>
        <taxon>eudicotyledons</taxon>
        <taxon>Gunneridae</taxon>
        <taxon>Pentapetalae</taxon>
        <taxon>rosids</taxon>
        <taxon>malvids</taxon>
        <taxon>Brassicales</taxon>
        <taxon>Brassicaceae</taxon>
        <taxon>Brassiceae</taxon>
        <taxon>Brassica</taxon>
    </lineage>
</organism>
<evidence type="ECO:0000256" key="2">
    <source>
        <dbReference type="ARBA" id="ARBA00001968"/>
    </source>
</evidence>
<comment type="caution">
    <text evidence="10">The sequence shown here is derived from an EMBL/GenBank/DDBJ whole genome shotgun (WGS) entry which is preliminary data.</text>
</comment>
<dbReference type="Gene3D" id="3.40.50.1000">
    <property type="entry name" value="HAD superfamily/HAD-like"/>
    <property type="match status" value="1"/>
</dbReference>
<name>A0ABQ8EAR0_BRANA</name>
<evidence type="ECO:0000256" key="4">
    <source>
        <dbReference type="ARBA" id="ARBA00008770"/>
    </source>
</evidence>
<keyword evidence="9" id="KW-0732">Signal</keyword>
<protein>
    <recommendedName>
        <fullName evidence="7">Trehalose 6-phosphate phosphatase</fullName>
        <ecNumber evidence="7">3.1.3.12</ecNumber>
    </recommendedName>
</protein>
<dbReference type="InterPro" id="IPR006379">
    <property type="entry name" value="HAD-SF_hydro_IIB"/>
</dbReference>
<dbReference type="CDD" id="cd01627">
    <property type="entry name" value="HAD_TPP"/>
    <property type="match status" value="1"/>
</dbReference>
<keyword evidence="11" id="KW-1185">Reference proteome</keyword>
<evidence type="ECO:0000256" key="9">
    <source>
        <dbReference type="SAM" id="SignalP"/>
    </source>
</evidence>
<dbReference type="SUPFAM" id="SSF56784">
    <property type="entry name" value="HAD-like"/>
    <property type="match status" value="1"/>
</dbReference>
<evidence type="ECO:0000256" key="1">
    <source>
        <dbReference type="ARBA" id="ARBA00000500"/>
    </source>
</evidence>
<accession>A0ABQ8EAR0</accession>
<dbReference type="Proteomes" id="UP000824890">
    <property type="component" value="Unassembled WGS sequence"/>
</dbReference>
<dbReference type="InterPro" id="IPR036412">
    <property type="entry name" value="HAD-like_sf"/>
</dbReference>
<dbReference type="EMBL" id="JAGKQM010000002">
    <property type="protein sequence ID" value="KAH0938702.1"/>
    <property type="molecule type" value="Genomic_DNA"/>
</dbReference>
<proteinExistence type="inferred from homology"/>
<comment type="pathway">
    <text evidence="3 7">Glycan biosynthesis; trehalose biosynthesis.</text>
</comment>
<evidence type="ECO:0000313" key="11">
    <source>
        <dbReference type="Proteomes" id="UP000824890"/>
    </source>
</evidence>